<comment type="caution">
    <text evidence="2">The sequence shown here is derived from an EMBL/GenBank/DDBJ whole genome shotgun (WGS) entry which is preliminary data.</text>
</comment>
<name>A0A8J6MXI2_9DELT</name>
<gene>
    <name evidence="2" type="ORF">H8E19_04325</name>
</gene>
<protein>
    <submittedName>
        <fullName evidence="2">Ferritin family protein</fullName>
    </submittedName>
</protein>
<dbReference type="PANTHER" id="PTHR33531:SF10">
    <property type="entry name" value="BLR7895 PROTEIN"/>
    <property type="match status" value="1"/>
</dbReference>
<dbReference type="GO" id="GO:0046872">
    <property type="term" value="F:metal ion binding"/>
    <property type="evidence" value="ECO:0007669"/>
    <property type="project" value="InterPro"/>
</dbReference>
<sequence>MSFDTFEEIINYAIEKEEEAVAFYEEASSLEPYAWAKETFEDFAKEEQKHKTLLEGFLKGEKVVADYKFEWITDIKRSDYLVDMTYEKGMSYADVLRLAMKREEKALAFYNDLQKNADGEELIKVFKMLSQEEAKHKLALETLYDDYMAEQGD</sequence>
<proteinExistence type="predicted"/>
<evidence type="ECO:0000259" key="1">
    <source>
        <dbReference type="Pfam" id="PF02915"/>
    </source>
</evidence>
<accession>A0A8J6MXI2</accession>
<reference evidence="2 3" key="1">
    <citation type="submission" date="2020-08" db="EMBL/GenBank/DDBJ databases">
        <title>Bridging the membrane lipid divide: bacteria of the FCB group superphylum have the potential to synthesize archaeal ether lipids.</title>
        <authorList>
            <person name="Villanueva L."/>
            <person name="Von Meijenfeldt F.A.B."/>
            <person name="Westbye A.B."/>
            <person name="Yadav S."/>
            <person name="Hopmans E.C."/>
            <person name="Dutilh B.E."/>
            <person name="Sinninghe Damste J.S."/>
        </authorList>
    </citation>
    <scope>NUCLEOTIDE SEQUENCE [LARGE SCALE GENOMIC DNA]</scope>
    <source>
        <strain evidence="2">NIOZ-UU27</strain>
    </source>
</reference>
<dbReference type="AlphaFoldDB" id="A0A8J6MXI2"/>
<evidence type="ECO:0000313" key="3">
    <source>
        <dbReference type="Proteomes" id="UP000650524"/>
    </source>
</evidence>
<dbReference type="GO" id="GO:0016491">
    <property type="term" value="F:oxidoreductase activity"/>
    <property type="evidence" value="ECO:0007669"/>
    <property type="project" value="InterPro"/>
</dbReference>
<dbReference type="Gene3D" id="1.20.1260.10">
    <property type="match status" value="1"/>
</dbReference>
<dbReference type="Pfam" id="PF02915">
    <property type="entry name" value="Rubrerythrin"/>
    <property type="match status" value="1"/>
</dbReference>
<dbReference type="InterPro" id="IPR009078">
    <property type="entry name" value="Ferritin-like_SF"/>
</dbReference>
<dbReference type="Proteomes" id="UP000650524">
    <property type="component" value="Unassembled WGS sequence"/>
</dbReference>
<organism evidence="2 3">
    <name type="scientific">Candidatus Desulfacyla euxinica</name>
    <dbReference type="NCBI Taxonomy" id="2841693"/>
    <lineage>
        <taxon>Bacteria</taxon>
        <taxon>Deltaproteobacteria</taxon>
        <taxon>Candidatus Desulfacyla</taxon>
    </lineage>
</organism>
<dbReference type="CDD" id="cd01045">
    <property type="entry name" value="Ferritin_like_AB"/>
    <property type="match status" value="1"/>
</dbReference>
<dbReference type="EMBL" id="JACNJD010000148">
    <property type="protein sequence ID" value="MBC8176610.1"/>
    <property type="molecule type" value="Genomic_DNA"/>
</dbReference>
<dbReference type="SUPFAM" id="SSF47240">
    <property type="entry name" value="Ferritin-like"/>
    <property type="match status" value="1"/>
</dbReference>
<dbReference type="InterPro" id="IPR003251">
    <property type="entry name" value="Rr_diiron-bd_dom"/>
</dbReference>
<evidence type="ECO:0000313" key="2">
    <source>
        <dbReference type="EMBL" id="MBC8176610.1"/>
    </source>
</evidence>
<dbReference type="InterPro" id="IPR012347">
    <property type="entry name" value="Ferritin-like"/>
</dbReference>
<dbReference type="PANTHER" id="PTHR33531">
    <property type="entry name" value="RUBRERYTHRIN SUBFAMILY"/>
    <property type="match status" value="1"/>
</dbReference>
<feature type="domain" description="Rubrerythrin diiron-binding" evidence="1">
    <location>
        <begin position="8"/>
        <end position="144"/>
    </location>
</feature>